<dbReference type="AlphaFoldDB" id="A0A5E4QE07"/>
<feature type="non-terminal residue" evidence="1">
    <location>
        <position position="1"/>
    </location>
</feature>
<feature type="non-terminal residue" evidence="1">
    <location>
        <position position="210"/>
    </location>
</feature>
<proteinExistence type="predicted"/>
<protein>
    <submittedName>
        <fullName evidence="1">Uncharacterized protein</fullName>
    </submittedName>
</protein>
<dbReference type="EMBL" id="FZQP02002271">
    <property type="protein sequence ID" value="VVC95318.1"/>
    <property type="molecule type" value="Genomic_DNA"/>
</dbReference>
<organism evidence="1 2">
    <name type="scientific">Leptidea sinapis</name>
    <dbReference type="NCBI Taxonomy" id="189913"/>
    <lineage>
        <taxon>Eukaryota</taxon>
        <taxon>Metazoa</taxon>
        <taxon>Ecdysozoa</taxon>
        <taxon>Arthropoda</taxon>
        <taxon>Hexapoda</taxon>
        <taxon>Insecta</taxon>
        <taxon>Pterygota</taxon>
        <taxon>Neoptera</taxon>
        <taxon>Endopterygota</taxon>
        <taxon>Lepidoptera</taxon>
        <taxon>Glossata</taxon>
        <taxon>Ditrysia</taxon>
        <taxon>Papilionoidea</taxon>
        <taxon>Pieridae</taxon>
        <taxon>Dismorphiinae</taxon>
        <taxon>Leptidea</taxon>
    </lineage>
</organism>
<keyword evidence="2" id="KW-1185">Reference proteome</keyword>
<name>A0A5E4QE07_9NEOP</name>
<sequence length="210" mass="23774">FVSGFAGNSVCDISFSGIAKEPLRLSLYSVIVSDVVYDKHLLLGGSVCGSLLGHSLSNVLLKECANQNCNLFGYLLSGLALYNLGRSFADHWEYTHFYTVRPEEKCSMQIIDRKHFEETVFPCFMMSSFMERSPERLLPDPDALDITSCLIDIRPFILHNETFLQVTREQECIIWHNVSITKEKNVIPCALLREYAETMKPSGIPNKIGR</sequence>
<evidence type="ECO:0000313" key="1">
    <source>
        <dbReference type="EMBL" id="VVC95318.1"/>
    </source>
</evidence>
<gene>
    <name evidence="1" type="ORF">LSINAPIS_LOCUS7058</name>
</gene>
<evidence type="ECO:0000313" key="2">
    <source>
        <dbReference type="Proteomes" id="UP000324832"/>
    </source>
</evidence>
<accession>A0A5E4QE07</accession>
<reference evidence="1 2" key="1">
    <citation type="submission" date="2017-07" db="EMBL/GenBank/DDBJ databases">
        <authorList>
            <person name="Talla V."/>
            <person name="Backstrom N."/>
        </authorList>
    </citation>
    <scope>NUCLEOTIDE SEQUENCE [LARGE SCALE GENOMIC DNA]</scope>
</reference>
<dbReference type="Proteomes" id="UP000324832">
    <property type="component" value="Unassembled WGS sequence"/>
</dbReference>